<organism evidence="1 2">
    <name type="scientific">Fusarium duplospermum</name>
    <dbReference type="NCBI Taxonomy" id="1325734"/>
    <lineage>
        <taxon>Eukaryota</taxon>
        <taxon>Fungi</taxon>
        <taxon>Dikarya</taxon>
        <taxon>Ascomycota</taxon>
        <taxon>Pezizomycotina</taxon>
        <taxon>Sordariomycetes</taxon>
        <taxon>Hypocreomycetidae</taxon>
        <taxon>Hypocreales</taxon>
        <taxon>Nectriaceae</taxon>
        <taxon>Fusarium</taxon>
        <taxon>Fusarium solani species complex</taxon>
    </lineage>
</organism>
<gene>
    <name evidence="1" type="ORF">CEP54_001922</name>
</gene>
<dbReference type="AlphaFoldDB" id="A0A428QYN0"/>
<evidence type="ECO:0000313" key="1">
    <source>
        <dbReference type="EMBL" id="RSL70283.1"/>
    </source>
</evidence>
<keyword evidence="2" id="KW-1185">Reference proteome</keyword>
<dbReference type="Proteomes" id="UP000288168">
    <property type="component" value="Unassembled WGS sequence"/>
</dbReference>
<comment type="caution">
    <text evidence="1">The sequence shown here is derived from an EMBL/GenBank/DDBJ whole genome shotgun (WGS) entry which is preliminary data.</text>
</comment>
<protein>
    <submittedName>
        <fullName evidence="1">Uncharacterized protein</fullName>
    </submittedName>
</protein>
<reference evidence="1 2" key="1">
    <citation type="submission" date="2017-06" db="EMBL/GenBank/DDBJ databases">
        <title>Comparative genomic analysis of Ambrosia Fusariam Clade fungi.</title>
        <authorList>
            <person name="Stajich J.E."/>
            <person name="Carrillo J."/>
            <person name="Kijimoto T."/>
            <person name="Eskalen A."/>
            <person name="O'Donnell K."/>
            <person name="Kasson M."/>
        </authorList>
    </citation>
    <scope>NUCLEOTIDE SEQUENCE [LARGE SCALE GENOMIC DNA]</scope>
    <source>
        <strain evidence="1 2">NRRL62584</strain>
    </source>
</reference>
<proteinExistence type="predicted"/>
<dbReference type="EMBL" id="NKCI01000010">
    <property type="protein sequence ID" value="RSL70283.1"/>
    <property type="molecule type" value="Genomic_DNA"/>
</dbReference>
<sequence length="119" mass="12928">MGENGGLLINSSPLQDNSVYLGGVLIDGRVQCMAEDRDFRSCSARCAYLTAGGGFSSTKRLAGAPGVRNINQFYYSWVSLNSCLILMPDYPTKISLLKIRLPILFPPPACVGRLTIKEP</sequence>
<evidence type="ECO:0000313" key="2">
    <source>
        <dbReference type="Proteomes" id="UP000288168"/>
    </source>
</evidence>
<accession>A0A428QYN0</accession>
<name>A0A428QYN0_9HYPO</name>